<dbReference type="InterPro" id="IPR010982">
    <property type="entry name" value="Lambda_DNA-bd_dom_sf"/>
</dbReference>
<dbReference type="EMBL" id="BAAANN010000017">
    <property type="protein sequence ID" value="GAA1967280.1"/>
    <property type="molecule type" value="Genomic_DNA"/>
</dbReference>
<reference evidence="2 3" key="1">
    <citation type="journal article" date="2019" name="Int. J. Syst. Evol. Microbiol.">
        <title>The Global Catalogue of Microorganisms (GCM) 10K type strain sequencing project: providing services to taxonomists for standard genome sequencing and annotation.</title>
        <authorList>
            <consortium name="The Broad Institute Genomics Platform"/>
            <consortium name="The Broad Institute Genome Sequencing Center for Infectious Disease"/>
            <person name="Wu L."/>
            <person name="Ma J."/>
        </authorList>
    </citation>
    <scope>NUCLEOTIDE SEQUENCE [LARGE SCALE GENOMIC DNA]</scope>
    <source>
        <strain evidence="2 3">JCM 14545</strain>
    </source>
</reference>
<name>A0ABN2RD48_9PSEU</name>
<evidence type="ECO:0000313" key="3">
    <source>
        <dbReference type="Proteomes" id="UP001501116"/>
    </source>
</evidence>
<dbReference type="CDD" id="cd00093">
    <property type="entry name" value="HTH_XRE"/>
    <property type="match status" value="1"/>
</dbReference>
<keyword evidence="3" id="KW-1185">Reference proteome</keyword>
<dbReference type="Gene3D" id="3.30.450.180">
    <property type="match status" value="1"/>
</dbReference>
<feature type="domain" description="HTH cro/C1-type" evidence="1">
    <location>
        <begin position="27"/>
        <end position="99"/>
    </location>
</feature>
<sequence length="287" mass="32754">MTTAVRVPETRQAHSNDEVRRRELAAFLRSRRERITPDQVGLPPAGRRRTPGLRREEVAQLAGVGVTWYTWLEQGRDINASEQVLEAICRTLRLDPYEKVHLFTLAGATAPSVKKECSVVTPAVEAMLRQLEPFPAVVKNARCDILAYNRTYNWLMGDIDALPFEERNTLLQCVANPEWRRRLPDWETNLPRAVAGFRAAMAGHVAEPAWKNLVKRLRAESEHFERLWNQHDVTSARVMTKRFLDPEVGLLKFDFAYLNFGKGSEITMATYTPADDETRAKLPVFPS</sequence>
<dbReference type="SMART" id="SM00530">
    <property type="entry name" value="HTH_XRE"/>
    <property type="match status" value="1"/>
</dbReference>
<dbReference type="InterPro" id="IPR041413">
    <property type="entry name" value="MLTR_LBD"/>
</dbReference>
<dbReference type="RefSeq" id="WP_344421974.1">
    <property type="nucleotide sequence ID" value="NZ_BAAANN010000017.1"/>
</dbReference>
<evidence type="ECO:0000259" key="1">
    <source>
        <dbReference type="SMART" id="SM00530"/>
    </source>
</evidence>
<dbReference type="PANTHER" id="PTHR35010:SF2">
    <property type="entry name" value="BLL4672 PROTEIN"/>
    <property type="match status" value="1"/>
</dbReference>
<dbReference type="Pfam" id="PF17765">
    <property type="entry name" value="MLTR_LBD"/>
    <property type="match status" value="1"/>
</dbReference>
<organism evidence="2 3">
    <name type="scientific">Amycolatopsis minnesotensis</name>
    <dbReference type="NCBI Taxonomy" id="337894"/>
    <lineage>
        <taxon>Bacteria</taxon>
        <taxon>Bacillati</taxon>
        <taxon>Actinomycetota</taxon>
        <taxon>Actinomycetes</taxon>
        <taxon>Pseudonocardiales</taxon>
        <taxon>Pseudonocardiaceae</taxon>
        <taxon>Amycolatopsis</taxon>
    </lineage>
</organism>
<proteinExistence type="predicted"/>
<accession>A0ABN2RD48</accession>
<protein>
    <submittedName>
        <fullName evidence="2">Helix-turn-helix transcriptional regulator</fullName>
    </submittedName>
</protein>
<dbReference type="Gene3D" id="1.10.260.40">
    <property type="entry name" value="lambda repressor-like DNA-binding domains"/>
    <property type="match status" value="1"/>
</dbReference>
<comment type="caution">
    <text evidence="2">The sequence shown here is derived from an EMBL/GenBank/DDBJ whole genome shotgun (WGS) entry which is preliminary data.</text>
</comment>
<dbReference type="PANTHER" id="PTHR35010">
    <property type="entry name" value="BLL4672 PROTEIN-RELATED"/>
    <property type="match status" value="1"/>
</dbReference>
<dbReference type="SUPFAM" id="SSF47413">
    <property type="entry name" value="lambda repressor-like DNA-binding domains"/>
    <property type="match status" value="1"/>
</dbReference>
<gene>
    <name evidence="2" type="ORF">GCM10009754_44880</name>
</gene>
<dbReference type="InterPro" id="IPR001387">
    <property type="entry name" value="Cro/C1-type_HTH"/>
</dbReference>
<dbReference type="Pfam" id="PF13560">
    <property type="entry name" value="HTH_31"/>
    <property type="match status" value="1"/>
</dbReference>
<dbReference type="Proteomes" id="UP001501116">
    <property type="component" value="Unassembled WGS sequence"/>
</dbReference>
<evidence type="ECO:0000313" key="2">
    <source>
        <dbReference type="EMBL" id="GAA1967280.1"/>
    </source>
</evidence>